<organism evidence="1 3">
    <name type="scientific">Caldiarchaeum subterraneum</name>
    <dbReference type="NCBI Taxonomy" id="311458"/>
    <lineage>
        <taxon>Archaea</taxon>
        <taxon>Nitrososphaerota</taxon>
        <taxon>Candidatus Caldarchaeales</taxon>
        <taxon>Candidatus Caldarchaeaceae</taxon>
        <taxon>Candidatus Caldarchaeum</taxon>
    </lineage>
</organism>
<dbReference type="KEGG" id="csu:CSUB_C1092"/>
<gene>
    <name evidence="2" type="ORF">CSUB_C1092</name>
    <name evidence="1" type="ORF">HGMM_F33A05C33</name>
</gene>
<accession>E6N7C5</accession>
<dbReference type="AlphaFoldDB" id="E6N7C5"/>
<evidence type="ECO:0000313" key="3">
    <source>
        <dbReference type="Proteomes" id="UP000008120"/>
    </source>
</evidence>
<reference evidence="1 3" key="2">
    <citation type="journal article" date="2011" name="Nucleic Acids Res.">
        <title>Insights into the evolution of Archaea and eukaryotic protein modifier systems revealed by the genome of a novel archaeal group.</title>
        <authorList>
            <person name="Nunoura T."/>
            <person name="Takaki Y."/>
            <person name="Kakuta J."/>
            <person name="Nishi S."/>
            <person name="Sugahara J."/>
            <person name="Kazama H."/>
            <person name="Chee G."/>
            <person name="Hattori M."/>
            <person name="Kanai A."/>
            <person name="Atomi H."/>
            <person name="Takai K."/>
            <person name="Takami H."/>
        </authorList>
    </citation>
    <scope>NUCLEOTIDE SEQUENCE [LARGE SCALE GENOMIC DNA]</scope>
</reference>
<dbReference type="EMBL" id="BA000048">
    <property type="protein sequence ID" value="BAJ50944.1"/>
    <property type="molecule type" value="Genomic_DNA"/>
</dbReference>
<evidence type="ECO:0000313" key="2">
    <source>
        <dbReference type="EMBL" id="BAJ50944.1"/>
    </source>
</evidence>
<dbReference type="BioCyc" id="CCAL311458:G131R-1100-MONOMER"/>
<reference evidence="1 3" key="1">
    <citation type="journal article" date="2005" name="Environ. Microbiol.">
        <title>Genetic and functional properties of uncultivated thermophilic crenarchaeotes from a subsurface gold mine as revealed by analysis of genome fragments.</title>
        <authorList>
            <person name="Nunoura T."/>
            <person name="Hirayama H."/>
            <person name="Takami H."/>
            <person name="Oida H."/>
            <person name="Nishi S."/>
            <person name="Shimamura S."/>
            <person name="Suzuki Y."/>
            <person name="Inagaki F."/>
            <person name="Takai K."/>
            <person name="Nealson K.H."/>
            <person name="Horikoshi K."/>
        </authorList>
    </citation>
    <scope>NUCLEOTIDE SEQUENCE [LARGE SCALE GENOMIC DNA]</scope>
</reference>
<dbReference type="Proteomes" id="UP000008120">
    <property type="component" value="Chromosome"/>
</dbReference>
<sequence>MDLNPIGMPRHAAAMHRGVLLAVLSHDHRFAKRIVEEARRRRLEVVHVNSREDIPLTAKAVIMKRGEFPGITADKVVEAEATQSPASVVDKAIEKAFMIEKVAKALVAVDPGKKTGLAYYADNVLLRTETLYDYDVLAEHVADFFRNHPESVHHVVMGAGAPIYREHLTKSLLSKMPDLREENIFTVPEGNSTRLARGRDELAAAVIHRMWSRGIKRS</sequence>
<protein>
    <submittedName>
        <fullName evidence="1">Uncharacterized protein</fullName>
    </submittedName>
</protein>
<name>E6N7C5_CALS0</name>
<dbReference type="STRING" id="311458.CSUB_C1092"/>
<dbReference type="EMBL" id="AP011857">
    <property type="protein sequence ID" value="BAJ48194.1"/>
    <property type="molecule type" value="Genomic_DNA"/>
</dbReference>
<proteinExistence type="predicted"/>
<evidence type="ECO:0000313" key="1">
    <source>
        <dbReference type="EMBL" id="BAJ48194.1"/>
    </source>
</evidence>